<sequence length="206" mass="23452">MILRIAVGVTARRFNVVFVTIASIPYIYNELLLEQISIVKKFGPKLKFEHLSEMKVLDSVILESLRLNVSSTMFPRYTKSEYISSSGTCIPKDVYVGINVLTHNRNPKIFGKNASFFDHKRFLKDNCSFGDVSTKNLNWGVGPRMCLAKDYAVAICKMLFAILIRNYKFSTMTKPIDINAPFPRNLKTRSPLVYFTPHPPNTFPSS</sequence>
<comment type="cofactor">
    <cofactor evidence="1 8">
        <name>heme</name>
        <dbReference type="ChEBI" id="CHEBI:30413"/>
    </cofactor>
</comment>
<evidence type="ECO:0000256" key="5">
    <source>
        <dbReference type="ARBA" id="ARBA00023002"/>
    </source>
</evidence>
<dbReference type="InterPro" id="IPR036396">
    <property type="entry name" value="Cyt_P450_sf"/>
</dbReference>
<proteinExistence type="inferred from homology"/>
<accession>A0A1R1PNI7</accession>
<dbReference type="PANTHER" id="PTHR24292:SF54">
    <property type="entry name" value="CYP9F3-RELATED"/>
    <property type="match status" value="1"/>
</dbReference>
<evidence type="ECO:0000256" key="2">
    <source>
        <dbReference type="ARBA" id="ARBA00010617"/>
    </source>
</evidence>
<reference evidence="11" key="1">
    <citation type="submission" date="2017-01" db="EMBL/GenBank/DDBJ databases">
        <authorList>
            <person name="Wang Y."/>
            <person name="White M."/>
            <person name="Kvist S."/>
            <person name="Moncalvo J.-M."/>
        </authorList>
    </citation>
    <scope>NUCLEOTIDE SEQUENCE [LARGE SCALE GENOMIC DNA]</scope>
    <source>
        <strain evidence="11">COL-18-3</strain>
    </source>
</reference>
<dbReference type="GO" id="GO:0016705">
    <property type="term" value="F:oxidoreductase activity, acting on paired donors, with incorporation or reduction of molecular oxygen"/>
    <property type="evidence" value="ECO:0007669"/>
    <property type="project" value="InterPro"/>
</dbReference>
<comment type="similarity">
    <text evidence="2 9">Belongs to the cytochrome P450 family.</text>
</comment>
<dbReference type="InterPro" id="IPR002403">
    <property type="entry name" value="Cyt_P450_E_grp-IV"/>
</dbReference>
<comment type="caution">
    <text evidence="10">The sequence shown here is derived from an EMBL/GenBank/DDBJ whole genome shotgun (WGS) entry which is preliminary data.</text>
</comment>
<dbReference type="EMBL" id="LSSK01000647">
    <property type="protein sequence ID" value="OMH82518.1"/>
    <property type="molecule type" value="Genomic_DNA"/>
</dbReference>
<keyword evidence="4 8" id="KW-0479">Metal-binding</keyword>
<dbReference type="SUPFAM" id="SSF48264">
    <property type="entry name" value="Cytochrome P450"/>
    <property type="match status" value="1"/>
</dbReference>
<dbReference type="PROSITE" id="PS00086">
    <property type="entry name" value="CYTOCHROME_P450"/>
    <property type="match status" value="1"/>
</dbReference>
<dbReference type="Proteomes" id="UP000188320">
    <property type="component" value="Unassembled WGS sequence"/>
</dbReference>
<gene>
    <name evidence="10" type="ORF">AX774_g3999</name>
</gene>
<evidence type="ECO:0000313" key="10">
    <source>
        <dbReference type="EMBL" id="OMH82518.1"/>
    </source>
</evidence>
<evidence type="ECO:0000256" key="1">
    <source>
        <dbReference type="ARBA" id="ARBA00001971"/>
    </source>
</evidence>
<dbReference type="Gene3D" id="1.10.630.10">
    <property type="entry name" value="Cytochrome P450"/>
    <property type="match status" value="1"/>
</dbReference>
<evidence type="ECO:0000256" key="6">
    <source>
        <dbReference type="ARBA" id="ARBA00023004"/>
    </source>
</evidence>
<evidence type="ECO:0000313" key="11">
    <source>
        <dbReference type="Proteomes" id="UP000188320"/>
    </source>
</evidence>
<dbReference type="PRINTS" id="PR00465">
    <property type="entry name" value="EP450IV"/>
</dbReference>
<keyword evidence="11" id="KW-1185">Reference proteome</keyword>
<keyword evidence="3 8" id="KW-0349">Heme</keyword>
<evidence type="ECO:0000256" key="8">
    <source>
        <dbReference type="PIRSR" id="PIRSR602403-1"/>
    </source>
</evidence>
<dbReference type="GO" id="GO:0005506">
    <property type="term" value="F:iron ion binding"/>
    <property type="evidence" value="ECO:0007669"/>
    <property type="project" value="InterPro"/>
</dbReference>
<dbReference type="GO" id="GO:0004497">
    <property type="term" value="F:monooxygenase activity"/>
    <property type="evidence" value="ECO:0007669"/>
    <property type="project" value="UniProtKB-KW"/>
</dbReference>
<feature type="binding site" description="axial binding residue" evidence="8">
    <location>
        <position position="146"/>
    </location>
    <ligand>
        <name>heme</name>
        <dbReference type="ChEBI" id="CHEBI:30413"/>
    </ligand>
    <ligandPart>
        <name>Fe</name>
        <dbReference type="ChEBI" id="CHEBI:18248"/>
    </ligandPart>
</feature>
<dbReference type="InterPro" id="IPR017972">
    <property type="entry name" value="Cyt_P450_CS"/>
</dbReference>
<dbReference type="AlphaFoldDB" id="A0A1R1PNI7"/>
<evidence type="ECO:0000256" key="4">
    <source>
        <dbReference type="ARBA" id="ARBA00022723"/>
    </source>
</evidence>
<keyword evidence="6 8" id="KW-0408">Iron</keyword>
<dbReference type="PANTHER" id="PTHR24292">
    <property type="entry name" value="CYTOCHROME P450"/>
    <property type="match status" value="1"/>
</dbReference>
<keyword evidence="5 9" id="KW-0560">Oxidoreductase</keyword>
<organism evidence="10 11">
    <name type="scientific">Zancudomyces culisetae</name>
    <name type="common">Gut fungus</name>
    <name type="synonym">Smittium culisetae</name>
    <dbReference type="NCBI Taxonomy" id="1213189"/>
    <lineage>
        <taxon>Eukaryota</taxon>
        <taxon>Fungi</taxon>
        <taxon>Fungi incertae sedis</taxon>
        <taxon>Zoopagomycota</taxon>
        <taxon>Kickxellomycotina</taxon>
        <taxon>Harpellomycetes</taxon>
        <taxon>Harpellales</taxon>
        <taxon>Legeriomycetaceae</taxon>
        <taxon>Zancudomyces</taxon>
    </lineage>
</organism>
<dbReference type="InterPro" id="IPR001128">
    <property type="entry name" value="Cyt_P450"/>
</dbReference>
<dbReference type="InterPro" id="IPR050476">
    <property type="entry name" value="Insect_CytP450_Detox"/>
</dbReference>
<dbReference type="OrthoDB" id="1470350at2759"/>
<evidence type="ECO:0000256" key="7">
    <source>
        <dbReference type="ARBA" id="ARBA00023033"/>
    </source>
</evidence>
<evidence type="ECO:0000256" key="9">
    <source>
        <dbReference type="RuleBase" id="RU000461"/>
    </source>
</evidence>
<name>A0A1R1PNI7_ZANCU</name>
<dbReference type="Pfam" id="PF00067">
    <property type="entry name" value="p450"/>
    <property type="match status" value="1"/>
</dbReference>
<protein>
    <submittedName>
        <fullName evidence="10">Putative cytochrome</fullName>
    </submittedName>
</protein>
<dbReference type="GO" id="GO:0020037">
    <property type="term" value="F:heme binding"/>
    <property type="evidence" value="ECO:0007669"/>
    <property type="project" value="InterPro"/>
</dbReference>
<keyword evidence="7 9" id="KW-0503">Monooxygenase</keyword>
<evidence type="ECO:0000256" key="3">
    <source>
        <dbReference type="ARBA" id="ARBA00022617"/>
    </source>
</evidence>